<protein>
    <submittedName>
        <fullName evidence="2">MarR family protein</fullName>
    </submittedName>
</protein>
<dbReference type="InterPro" id="IPR036388">
    <property type="entry name" value="WH-like_DNA-bd_sf"/>
</dbReference>
<dbReference type="Gene3D" id="1.10.10.10">
    <property type="entry name" value="Winged helix-like DNA-binding domain superfamily/Winged helix DNA-binding domain"/>
    <property type="match status" value="1"/>
</dbReference>
<evidence type="ECO:0000259" key="1">
    <source>
        <dbReference type="Pfam" id="PF12802"/>
    </source>
</evidence>
<evidence type="ECO:0000313" key="3">
    <source>
        <dbReference type="Proteomes" id="UP001218071"/>
    </source>
</evidence>
<name>A0ABY7UG67_9CORY</name>
<dbReference type="SUPFAM" id="SSF46785">
    <property type="entry name" value="Winged helix' DNA-binding domain"/>
    <property type="match status" value="1"/>
</dbReference>
<proteinExistence type="predicted"/>
<reference evidence="2 3" key="1">
    <citation type="submission" date="2020-10" db="EMBL/GenBank/DDBJ databases">
        <title>Complete genome sequence of Corynebacterium jeddahense DSM 45997, type strain of Corynebacterium jeddahense.</title>
        <authorList>
            <person name="Busche T."/>
            <person name="Kalinowski J."/>
            <person name="Ruckert C."/>
        </authorList>
    </citation>
    <scope>NUCLEOTIDE SEQUENCE [LARGE SCALE GENOMIC DNA]</scope>
    <source>
        <strain evidence="2 3">DSM 45997</strain>
    </source>
</reference>
<dbReference type="InterPro" id="IPR011991">
    <property type="entry name" value="ArsR-like_HTH"/>
</dbReference>
<dbReference type="InterPro" id="IPR000835">
    <property type="entry name" value="HTH_MarR-typ"/>
</dbReference>
<evidence type="ECO:0000313" key="2">
    <source>
        <dbReference type="EMBL" id="WCZ37685.1"/>
    </source>
</evidence>
<dbReference type="EMBL" id="CP063194">
    <property type="protein sequence ID" value="WCZ37685.1"/>
    <property type="molecule type" value="Genomic_DNA"/>
</dbReference>
<accession>A0ABY7UG67</accession>
<dbReference type="Pfam" id="PF12802">
    <property type="entry name" value="MarR_2"/>
    <property type="match status" value="1"/>
</dbReference>
<dbReference type="RefSeq" id="WP_042406110.1">
    <property type="nucleotide sequence ID" value="NZ_CBYN010000028.1"/>
</dbReference>
<sequence length="227" mass="24809">MERVQAPRPTSDLLSTLSQLSPKQVEVFRELQQRPDGAQVAQLAEALGMHANTVRGHLDELMSAGVVDRRVAPSPGRGRPSHIYTARVPRTDKASRAFIGLIEVFADTLDDGDTTAAKAMGRKWAAKVNAKHHTNLRMDLDTAEQCTAKVLREMGFDPVQRPDTSVGNVRELGLNACPFITAQGERPEPVICAMHEGFLDEGIGDVQVELRPHDRSGQCGARLTKRG</sequence>
<dbReference type="Proteomes" id="UP001218071">
    <property type="component" value="Chromosome"/>
</dbReference>
<dbReference type="InterPro" id="IPR036390">
    <property type="entry name" value="WH_DNA-bd_sf"/>
</dbReference>
<gene>
    <name evidence="2" type="ORF">CJEDD_00245</name>
</gene>
<feature type="domain" description="HTH marR-type" evidence="1">
    <location>
        <begin position="19"/>
        <end position="77"/>
    </location>
</feature>
<keyword evidence="3" id="KW-1185">Reference proteome</keyword>
<dbReference type="CDD" id="cd00090">
    <property type="entry name" value="HTH_ARSR"/>
    <property type="match status" value="1"/>
</dbReference>
<organism evidence="2 3">
    <name type="scientific">Corynebacterium jeddahense</name>
    <dbReference type="NCBI Taxonomy" id="1414719"/>
    <lineage>
        <taxon>Bacteria</taxon>
        <taxon>Bacillati</taxon>
        <taxon>Actinomycetota</taxon>
        <taxon>Actinomycetes</taxon>
        <taxon>Mycobacteriales</taxon>
        <taxon>Corynebacteriaceae</taxon>
        <taxon>Corynebacterium</taxon>
    </lineage>
</organism>